<protein>
    <submittedName>
        <fullName evidence="2">Alpha/beta hydrolase</fullName>
    </submittedName>
</protein>
<dbReference type="EMBL" id="DPIY01000012">
    <property type="protein sequence ID" value="HCT58863.1"/>
    <property type="molecule type" value="Genomic_DNA"/>
</dbReference>
<organism evidence="2 3">
    <name type="scientific">Gemmatimonas aurantiaca</name>
    <dbReference type="NCBI Taxonomy" id="173480"/>
    <lineage>
        <taxon>Bacteria</taxon>
        <taxon>Pseudomonadati</taxon>
        <taxon>Gemmatimonadota</taxon>
        <taxon>Gemmatimonadia</taxon>
        <taxon>Gemmatimonadales</taxon>
        <taxon>Gemmatimonadaceae</taxon>
        <taxon>Gemmatimonas</taxon>
    </lineage>
</organism>
<dbReference type="InterPro" id="IPR050471">
    <property type="entry name" value="AB_hydrolase"/>
</dbReference>
<dbReference type="SUPFAM" id="SSF53474">
    <property type="entry name" value="alpha/beta-Hydrolases"/>
    <property type="match status" value="1"/>
</dbReference>
<dbReference type="PANTHER" id="PTHR43433:SF5">
    <property type="entry name" value="AB HYDROLASE-1 DOMAIN-CONTAINING PROTEIN"/>
    <property type="match status" value="1"/>
</dbReference>
<dbReference type="PRINTS" id="PR00111">
    <property type="entry name" value="ABHYDROLASE"/>
</dbReference>
<name>A0A3D4VCM2_9BACT</name>
<feature type="domain" description="AB hydrolase-1" evidence="1">
    <location>
        <begin position="31"/>
        <end position="278"/>
    </location>
</feature>
<dbReference type="AlphaFoldDB" id="A0A3D4VCM2"/>
<evidence type="ECO:0000313" key="3">
    <source>
        <dbReference type="Proteomes" id="UP000264071"/>
    </source>
</evidence>
<proteinExistence type="predicted"/>
<dbReference type="OMA" id="WGHLIWL"/>
<keyword evidence="2" id="KW-0378">Hydrolase</keyword>
<dbReference type="InterPro" id="IPR000073">
    <property type="entry name" value="AB_hydrolase_1"/>
</dbReference>
<accession>A0A3D4VCM2</accession>
<dbReference type="Gene3D" id="3.40.50.1820">
    <property type="entry name" value="alpha/beta hydrolase"/>
    <property type="match status" value="1"/>
</dbReference>
<reference evidence="2 3" key="1">
    <citation type="journal article" date="2018" name="Nat. Biotechnol.">
        <title>A standardized bacterial taxonomy based on genome phylogeny substantially revises the tree of life.</title>
        <authorList>
            <person name="Parks D.H."/>
            <person name="Chuvochina M."/>
            <person name="Waite D.W."/>
            <person name="Rinke C."/>
            <person name="Skarshewski A."/>
            <person name="Chaumeil P.A."/>
            <person name="Hugenholtz P."/>
        </authorList>
    </citation>
    <scope>NUCLEOTIDE SEQUENCE [LARGE SCALE GENOMIC DNA]</scope>
    <source>
        <strain evidence="2">UBA8844</strain>
    </source>
</reference>
<evidence type="ECO:0000313" key="2">
    <source>
        <dbReference type="EMBL" id="HCT58863.1"/>
    </source>
</evidence>
<evidence type="ECO:0000259" key="1">
    <source>
        <dbReference type="Pfam" id="PF00561"/>
    </source>
</evidence>
<dbReference type="GO" id="GO:0016787">
    <property type="term" value="F:hydrolase activity"/>
    <property type="evidence" value="ECO:0007669"/>
    <property type="project" value="UniProtKB-KW"/>
</dbReference>
<dbReference type="InterPro" id="IPR029058">
    <property type="entry name" value="AB_hydrolase_fold"/>
</dbReference>
<dbReference type="Proteomes" id="UP000264071">
    <property type="component" value="Unassembled WGS sequence"/>
</dbReference>
<sequence length="295" mass="31278">MLPHDPQVIETAAGPVESFVIEATSDAGALPVLALHGGMGGHDQAFLLAQAALPDWRRHRVIAPSRAGYFGTPLAGGATPEAQAERHVALLDVLGVKRALVIAVSAGGPSALHFVLRHPERCAGLVLVSACTGTLEPPARMRTRLPQMQRMARYPWLMAPMRWRATMSPESVAKRSISDAALRRATLADPIAGSLLRQLQVDTLTRVDQRMAGTINDMEQCARLGAIPVDGLTVPVLVVHGVDDPVVPFAHGERVAQDAPSADLVALHGGGHVCLFTHVRVVRVAVAGLLERVGS</sequence>
<comment type="caution">
    <text evidence="2">The sequence shown here is derived from an EMBL/GenBank/DDBJ whole genome shotgun (WGS) entry which is preliminary data.</text>
</comment>
<dbReference type="Pfam" id="PF00561">
    <property type="entry name" value="Abhydrolase_1"/>
    <property type="match status" value="1"/>
</dbReference>
<gene>
    <name evidence="2" type="ORF">DGD08_16810</name>
</gene>
<dbReference type="PANTHER" id="PTHR43433">
    <property type="entry name" value="HYDROLASE, ALPHA/BETA FOLD FAMILY PROTEIN"/>
    <property type="match status" value="1"/>
</dbReference>